<gene>
    <name evidence="7" type="ORF">Ccrd_008698</name>
</gene>
<evidence type="ECO:0000256" key="4">
    <source>
        <dbReference type="ARBA" id="ARBA00022679"/>
    </source>
</evidence>
<feature type="non-terminal residue" evidence="7">
    <location>
        <position position="447"/>
    </location>
</feature>
<evidence type="ECO:0000313" key="8">
    <source>
        <dbReference type="Proteomes" id="UP000243975"/>
    </source>
</evidence>
<comment type="catalytic activity">
    <reaction evidence="1">
        <text>guanosine(46) in tRNA + S-adenosyl-L-methionine = N(7)-methylguanosine(46) in tRNA + S-adenosyl-L-homocysteine</text>
        <dbReference type="Rhea" id="RHEA:42708"/>
        <dbReference type="Rhea" id="RHEA-COMP:10188"/>
        <dbReference type="Rhea" id="RHEA-COMP:10189"/>
        <dbReference type="ChEBI" id="CHEBI:57856"/>
        <dbReference type="ChEBI" id="CHEBI:59789"/>
        <dbReference type="ChEBI" id="CHEBI:74269"/>
        <dbReference type="ChEBI" id="CHEBI:74480"/>
        <dbReference type="EC" id="2.1.1.33"/>
    </reaction>
</comment>
<dbReference type="SUPFAM" id="SSF53335">
    <property type="entry name" value="S-adenosyl-L-methionine-dependent methyltransferases"/>
    <property type="match status" value="2"/>
</dbReference>
<protein>
    <recommendedName>
        <fullName evidence="2">tRNA (guanine(46)-N(7))-methyltransferase</fullName>
        <ecNumber evidence="2">2.1.1.33</ecNumber>
    </recommendedName>
</protein>
<name>A0A103XEL3_CYNCS</name>
<evidence type="ECO:0000256" key="5">
    <source>
        <dbReference type="ARBA" id="ARBA00022691"/>
    </source>
</evidence>
<dbReference type="AlphaFoldDB" id="A0A103XEL3"/>
<evidence type="ECO:0000256" key="3">
    <source>
        <dbReference type="ARBA" id="ARBA00022603"/>
    </source>
</evidence>
<dbReference type="CDD" id="cd02440">
    <property type="entry name" value="AdoMet_MTases"/>
    <property type="match status" value="1"/>
</dbReference>
<keyword evidence="4" id="KW-0808">Transferase</keyword>
<proteinExistence type="predicted"/>
<keyword evidence="3 7" id="KW-0489">Methyltransferase</keyword>
<dbReference type="GO" id="GO:0043527">
    <property type="term" value="C:tRNA methyltransferase complex"/>
    <property type="evidence" value="ECO:0007669"/>
    <property type="project" value="TreeGrafter"/>
</dbReference>
<dbReference type="STRING" id="59895.A0A103XEL3"/>
<evidence type="ECO:0000256" key="6">
    <source>
        <dbReference type="ARBA" id="ARBA00022694"/>
    </source>
</evidence>
<dbReference type="Gene3D" id="3.40.50.150">
    <property type="entry name" value="Vaccinia Virus protein VP39"/>
    <property type="match status" value="2"/>
</dbReference>
<keyword evidence="5" id="KW-0949">S-adenosyl-L-methionine</keyword>
<dbReference type="EMBL" id="LEKV01005251">
    <property type="protein sequence ID" value="KVH89315.1"/>
    <property type="molecule type" value="Genomic_DNA"/>
</dbReference>
<keyword evidence="8" id="KW-1185">Reference proteome</keyword>
<dbReference type="Gramene" id="KVH89315">
    <property type="protein sequence ID" value="KVH89315"/>
    <property type="gene ID" value="Ccrd_008698"/>
</dbReference>
<reference evidence="7 8" key="1">
    <citation type="journal article" date="2016" name="Sci. Rep.">
        <title>The genome sequence of the outbreeding globe artichoke constructed de novo incorporating a phase-aware low-pass sequencing strategy of F1 progeny.</title>
        <authorList>
            <person name="Scaglione D."/>
            <person name="Reyes-Chin-Wo S."/>
            <person name="Acquadro A."/>
            <person name="Froenicke L."/>
            <person name="Portis E."/>
            <person name="Beitel C."/>
            <person name="Tirone M."/>
            <person name="Mauro R."/>
            <person name="Lo Monaco A."/>
            <person name="Mauromicale G."/>
            <person name="Faccioli P."/>
            <person name="Cattivelli L."/>
            <person name="Rieseberg L."/>
            <person name="Michelmore R."/>
            <person name="Lanteri S."/>
        </authorList>
    </citation>
    <scope>NUCLEOTIDE SEQUENCE [LARGE SCALE GENOMIC DNA]</scope>
    <source>
        <strain evidence="7">2C</strain>
    </source>
</reference>
<dbReference type="InterPro" id="IPR029063">
    <property type="entry name" value="SAM-dependent_MTases_sf"/>
</dbReference>
<dbReference type="PROSITE" id="PS51625">
    <property type="entry name" value="SAM_MT_TRMB"/>
    <property type="match status" value="1"/>
</dbReference>
<dbReference type="GO" id="GO:0008176">
    <property type="term" value="F:tRNA (guanine(46)-N7)-methyltransferase activity"/>
    <property type="evidence" value="ECO:0007669"/>
    <property type="project" value="UniProtKB-EC"/>
</dbReference>
<dbReference type="EC" id="2.1.1.33" evidence="2"/>
<dbReference type="InterPro" id="IPR003358">
    <property type="entry name" value="tRNA_(Gua-N-7)_MeTrfase_Trmb"/>
</dbReference>
<dbReference type="PANTHER" id="PTHR23417:SF21">
    <property type="entry name" value="TRNA (GUANINE-N(7)-)-METHYLTRANSFERASE"/>
    <property type="match status" value="1"/>
</dbReference>
<sequence>PFLFFSISIFSSQIQEHSGKYPCNTVRCDSLHSFFLPFVMAQAILSIPVLSAVITTTTVKLSKSLLNSSLLHGYGRGICCCSSAVTVSQQQQRQPQVRSPQLVALEYADLSIPHIVSEELGATRVRQHVNPLSSTLSIPVEVPNWNDVFEHPKLPLVVDIGSGSGRFLMWLAKRNPGSKNYMGLDIRKKLVTRAEKWAKELALSNMKQATAADMGQLNSVLGLKLDPLGQEVRGRSMCYSSMRKRSQMTMWNFQKRNQQKRKTATKPPATSLFEHPVATVHRRRCRWSRGRKETVNEGIEFVFDDARTFSLRKCLNFLQGAHFNIPWAFDVGFNIGSCIPCPDPHFKKRHHKRRIVQKPLVEAIVSGLMPGGQVFIQSDVFEVAVDMRKYFDAESEKLVHIDSVDSNLVCDSEGWLVSNPMGIRTEREIHAEYEGAKIYRRMYQKPS</sequence>
<evidence type="ECO:0000313" key="7">
    <source>
        <dbReference type="EMBL" id="KVH89315.1"/>
    </source>
</evidence>
<dbReference type="Proteomes" id="UP000243975">
    <property type="component" value="Unassembled WGS sequence"/>
</dbReference>
<accession>A0A103XEL3</accession>
<dbReference type="PANTHER" id="PTHR23417">
    <property type="entry name" value="3-DEOXY-D-MANNO-OCTULOSONIC-ACID TRANSFERASE/TRNA GUANINE-N 7 - -METHYLTRANSFERASE"/>
    <property type="match status" value="1"/>
</dbReference>
<evidence type="ECO:0000256" key="2">
    <source>
        <dbReference type="ARBA" id="ARBA00011977"/>
    </source>
</evidence>
<organism evidence="7 8">
    <name type="scientific">Cynara cardunculus var. scolymus</name>
    <name type="common">Globe artichoke</name>
    <name type="synonym">Cynara scolymus</name>
    <dbReference type="NCBI Taxonomy" id="59895"/>
    <lineage>
        <taxon>Eukaryota</taxon>
        <taxon>Viridiplantae</taxon>
        <taxon>Streptophyta</taxon>
        <taxon>Embryophyta</taxon>
        <taxon>Tracheophyta</taxon>
        <taxon>Spermatophyta</taxon>
        <taxon>Magnoliopsida</taxon>
        <taxon>eudicotyledons</taxon>
        <taxon>Gunneridae</taxon>
        <taxon>Pentapetalae</taxon>
        <taxon>asterids</taxon>
        <taxon>campanulids</taxon>
        <taxon>Asterales</taxon>
        <taxon>Asteraceae</taxon>
        <taxon>Carduoideae</taxon>
        <taxon>Cardueae</taxon>
        <taxon>Carduinae</taxon>
        <taxon>Cynara</taxon>
    </lineage>
</organism>
<keyword evidence="6" id="KW-0819">tRNA processing</keyword>
<evidence type="ECO:0000256" key="1">
    <source>
        <dbReference type="ARBA" id="ARBA00000142"/>
    </source>
</evidence>
<comment type="caution">
    <text evidence="7">The sequence shown here is derived from an EMBL/GenBank/DDBJ whole genome shotgun (WGS) entry which is preliminary data.</text>
</comment>
<dbReference type="Pfam" id="PF02390">
    <property type="entry name" value="Methyltransf_4"/>
    <property type="match status" value="2"/>
</dbReference>